<gene>
    <name evidence="2" type="ORF">RhiirA1_464803</name>
    <name evidence="1" type="ORF">RhiirA5_381785</name>
</gene>
<evidence type="ECO:0000313" key="4">
    <source>
        <dbReference type="Proteomes" id="UP000232722"/>
    </source>
</evidence>
<reference evidence="1 4" key="2">
    <citation type="submission" date="2017-09" db="EMBL/GenBank/DDBJ databases">
        <title>Extensive intraspecific genome diversity in a model arbuscular mycorrhizal fungus.</title>
        <authorList>
            <person name="Chen E.C."/>
            <person name="Morin E."/>
            <person name="Beaudet D."/>
            <person name="Noel J."/>
            <person name="Ndikumana S."/>
            <person name="Charron P."/>
            <person name="St-Onge C."/>
            <person name="Giorgi J."/>
            <person name="Grigoriev I.V."/>
            <person name="Roux C."/>
            <person name="Martin F.M."/>
            <person name="Corradi N."/>
        </authorList>
    </citation>
    <scope>NUCLEOTIDE SEQUENCE [LARGE SCALE GENOMIC DNA]</scope>
    <source>
        <strain evidence="1 4">A5</strain>
    </source>
</reference>
<organism evidence="2 3">
    <name type="scientific">Rhizophagus irregularis</name>
    <dbReference type="NCBI Taxonomy" id="588596"/>
    <lineage>
        <taxon>Eukaryota</taxon>
        <taxon>Fungi</taxon>
        <taxon>Fungi incertae sedis</taxon>
        <taxon>Mucoromycota</taxon>
        <taxon>Glomeromycotina</taxon>
        <taxon>Glomeromycetes</taxon>
        <taxon>Glomerales</taxon>
        <taxon>Glomeraceae</taxon>
        <taxon>Rhizophagus</taxon>
    </lineage>
</organism>
<dbReference type="Proteomes" id="UP000232688">
    <property type="component" value="Unassembled WGS sequence"/>
</dbReference>
<dbReference type="VEuPathDB" id="FungiDB:RhiirFUN_019121"/>
<accession>A0A2N0RHC7</accession>
<dbReference type="AlphaFoldDB" id="A0A2N0RHC7"/>
<dbReference type="VEuPathDB" id="FungiDB:RhiirA1_464803"/>
<dbReference type="EMBL" id="LLXH01000825">
    <property type="protein sequence ID" value="PKC62702.1"/>
    <property type="molecule type" value="Genomic_DNA"/>
</dbReference>
<evidence type="ECO:0000313" key="3">
    <source>
        <dbReference type="Proteomes" id="UP000232688"/>
    </source>
</evidence>
<sequence>MEEAIEDSCTQGDINRVWLVRNKKTIYREDRKNKENQNLEPEKKKVEPVKITETALLNDPLSPIRSKVAETPMMPVDRIYAELENFATANYDFFSRLIPRMNVNFSRQEPKKTKSPEKEKVVEMIKKWRLQEEADHQLLLDQLDKGQQSSKALNKDNVAPEEVVKIIKDYRSEKIVYKRFKDSTKRKDICEKMDEIKNIFIETSNGMEWEKINAEAVTEMKNELKIEGMENFNQWIQKENNYLLLGKKIISLAEKNKILLEYTTLNNDFTKRLKDNN</sequence>
<evidence type="ECO:0000313" key="2">
    <source>
        <dbReference type="EMBL" id="PKC62702.1"/>
    </source>
</evidence>
<proteinExistence type="predicted"/>
<name>A0A2N0RHC7_9GLOM</name>
<evidence type="ECO:0000313" key="1">
    <source>
        <dbReference type="EMBL" id="PKC01364.1"/>
    </source>
</evidence>
<dbReference type="Proteomes" id="UP000232722">
    <property type="component" value="Unassembled WGS sequence"/>
</dbReference>
<comment type="caution">
    <text evidence="2">The sequence shown here is derived from an EMBL/GenBank/DDBJ whole genome shotgun (WGS) entry which is preliminary data.</text>
</comment>
<reference evidence="1 4" key="1">
    <citation type="submission" date="2016-04" db="EMBL/GenBank/DDBJ databases">
        <title>Genome analyses suggest a sexual origin of heterokaryosis in a supposedly ancient asexual fungus.</title>
        <authorList>
            <person name="Ropars J."/>
            <person name="Sedzielewska K."/>
            <person name="Noel J."/>
            <person name="Charron P."/>
            <person name="Farinelli L."/>
            <person name="Marton T."/>
            <person name="Kruger M."/>
            <person name="Pelin A."/>
            <person name="Brachmann A."/>
            <person name="Corradi N."/>
        </authorList>
    </citation>
    <scope>NUCLEOTIDE SEQUENCE [LARGE SCALE GENOMIC DNA]</scope>
    <source>
        <strain evidence="1 4">A5</strain>
    </source>
</reference>
<protein>
    <submittedName>
        <fullName evidence="2">Uncharacterized protein</fullName>
    </submittedName>
</protein>
<reference evidence="2 3" key="4">
    <citation type="submission" date="2017-10" db="EMBL/GenBank/DDBJ databases">
        <title>Genome analyses suggest a sexual origin of heterokaryosis in a supposedly ancient asexual fungus.</title>
        <authorList>
            <person name="Corradi N."/>
            <person name="Sedzielewska K."/>
            <person name="Noel J."/>
            <person name="Charron P."/>
            <person name="Farinelli L."/>
            <person name="Marton T."/>
            <person name="Kruger M."/>
            <person name="Pelin A."/>
            <person name="Brachmann A."/>
            <person name="Corradi N."/>
        </authorList>
    </citation>
    <scope>NUCLEOTIDE SEQUENCE [LARGE SCALE GENOMIC DNA]</scope>
    <source>
        <strain evidence="2 3">A1</strain>
    </source>
</reference>
<reference evidence="2 3" key="3">
    <citation type="submission" date="2017-10" db="EMBL/GenBank/DDBJ databases">
        <title>Extensive intraspecific genome diversity in a model arbuscular mycorrhizal fungus.</title>
        <authorList>
            <person name="Chen E.C.H."/>
            <person name="Morin E."/>
            <person name="Baudet D."/>
            <person name="Noel J."/>
            <person name="Ndikumana S."/>
            <person name="Charron P."/>
            <person name="St-Onge C."/>
            <person name="Giorgi J."/>
            <person name="Grigoriev I.V."/>
            <person name="Roux C."/>
            <person name="Martin F.M."/>
            <person name="Corradi N."/>
        </authorList>
    </citation>
    <scope>NUCLEOTIDE SEQUENCE [LARGE SCALE GENOMIC DNA]</scope>
    <source>
        <strain evidence="2 3">A1</strain>
    </source>
</reference>
<dbReference type="EMBL" id="LLXJ01001631">
    <property type="protein sequence ID" value="PKC01364.1"/>
    <property type="molecule type" value="Genomic_DNA"/>
</dbReference>